<keyword evidence="5" id="KW-0547">Nucleotide-binding</keyword>
<dbReference type="Gene3D" id="1.10.287.600">
    <property type="entry name" value="Helix hairpin bin"/>
    <property type="match status" value="1"/>
</dbReference>
<comment type="caution">
    <text evidence="9">The sequence shown here is derived from an EMBL/GenBank/DDBJ whole genome shotgun (WGS) entry which is preliminary data.</text>
</comment>
<reference evidence="9" key="1">
    <citation type="submission" date="2022-01" db="EMBL/GenBank/DDBJ databases">
        <title>Genome Sequence Resource for Two Populations of Ditylenchus destructor, the Migratory Endoparasitic Phytonematode.</title>
        <authorList>
            <person name="Zhang H."/>
            <person name="Lin R."/>
            <person name="Xie B."/>
        </authorList>
    </citation>
    <scope>NUCLEOTIDE SEQUENCE</scope>
    <source>
        <strain evidence="9">BazhouSP</strain>
    </source>
</reference>
<gene>
    <name evidence="9" type="ORF">DdX_12028</name>
</gene>
<evidence type="ECO:0000256" key="3">
    <source>
        <dbReference type="ARBA" id="ARBA00022490"/>
    </source>
</evidence>
<evidence type="ECO:0000256" key="2">
    <source>
        <dbReference type="ARBA" id="ARBA00009636"/>
    </source>
</evidence>
<dbReference type="Pfam" id="PF00091">
    <property type="entry name" value="Tubulin"/>
    <property type="match status" value="1"/>
</dbReference>
<keyword evidence="4" id="KW-0493">Microtubule</keyword>
<dbReference type="GO" id="GO:0005525">
    <property type="term" value="F:GTP binding"/>
    <property type="evidence" value="ECO:0007669"/>
    <property type="project" value="UniProtKB-KW"/>
</dbReference>
<keyword evidence="3" id="KW-0963">Cytoplasm</keyword>
<dbReference type="CDD" id="cd02188">
    <property type="entry name" value="gamma_tubulin"/>
    <property type="match status" value="1"/>
</dbReference>
<protein>
    <submittedName>
        <fullName evidence="9">Tubulin/FtsZ family, GTPase domain-containing protein</fullName>
    </submittedName>
</protein>
<dbReference type="GO" id="GO:0007020">
    <property type="term" value="P:microtubule nucleation"/>
    <property type="evidence" value="ECO:0007669"/>
    <property type="project" value="InterPro"/>
</dbReference>
<dbReference type="Gene3D" id="3.40.50.1440">
    <property type="entry name" value="Tubulin/FtsZ, GTPase domain"/>
    <property type="match status" value="1"/>
</dbReference>
<keyword evidence="10" id="KW-1185">Reference proteome</keyword>
<accession>A0AAD4MX27</accession>
<keyword evidence="6" id="KW-0342">GTP-binding</keyword>
<dbReference type="PANTHER" id="PTHR11588">
    <property type="entry name" value="TUBULIN"/>
    <property type="match status" value="1"/>
</dbReference>
<evidence type="ECO:0000256" key="4">
    <source>
        <dbReference type="ARBA" id="ARBA00022701"/>
    </source>
</evidence>
<dbReference type="SUPFAM" id="SSF52490">
    <property type="entry name" value="Tubulin nucleotide-binding domain-like"/>
    <property type="match status" value="1"/>
</dbReference>
<name>A0AAD4MX27_9BILA</name>
<evidence type="ECO:0000256" key="1">
    <source>
        <dbReference type="ARBA" id="ARBA00004267"/>
    </source>
</evidence>
<dbReference type="InterPro" id="IPR002454">
    <property type="entry name" value="Gamma_tubulin"/>
</dbReference>
<evidence type="ECO:0000256" key="6">
    <source>
        <dbReference type="ARBA" id="ARBA00023134"/>
    </source>
</evidence>
<dbReference type="Pfam" id="PF03953">
    <property type="entry name" value="Tubulin_C"/>
    <property type="match status" value="1"/>
</dbReference>
<organism evidence="9 10">
    <name type="scientific">Ditylenchus destructor</name>
    <dbReference type="NCBI Taxonomy" id="166010"/>
    <lineage>
        <taxon>Eukaryota</taxon>
        <taxon>Metazoa</taxon>
        <taxon>Ecdysozoa</taxon>
        <taxon>Nematoda</taxon>
        <taxon>Chromadorea</taxon>
        <taxon>Rhabditida</taxon>
        <taxon>Tylenchina</taxon>
        <taxon>Tylenchomorpha</taxon>
        <taxon>Sphaerularioidea</taxon>
        <taxon>Anguinidae</taxon>
        <taxon>Anguininae</taxon>
        <taxon>Ditylenchus</taxon>
    </lineage>
</organism>
<dbReference type="EMBL" id="JAKKPZ010000037">
    <property type="protein sequence ID" value="KAI1708082.1"/>
    <property type="molecule type" value="Genomic_DNA"/>
</dbReference>
<comment type="similarity">
    <text evidence="2">Belongs to the tubulin family.</text>
</comment>
<dbReference type="InterPro" id="IPR000217">
    <property type="entry name" value="Tubulin"/>
</dbReference>
<sequence>MPSSIITVHVGQCGNQIGDAFWQTMCEEHGIGLDGALTCEDKQGEDRKEMFFYESDLGNRYVPRSVLVDLEPRVLNRIMSREPVLHNIENVFQSPGGQGAGNNWANGYNQSGELIDTIFDILNRESENADCLEGFALCHSITGGTGSGLGSKIMEQIKDRFPKTILQTYSVYGGQTDVIVAPYNSILCLEWLMENSDMTVGLDNQALNRLATDTMRIQSPTIEHMNSMVSRIMTSLTAPMRFYSPIYTRMSHLAAYLNPFPPMQFIQTAYAPFTPLDSKFVTNTSPAKILSRIMEPKSLISSATLPNAAKSAIGGENIDPKRVEHCMLSALAILQTETKNHVPDLGIAGIYQKAQKNNIIYPPWSSSTLNVTSCKLSPYVEYKHNAAGLLLANHTNISTVFRQIARQFDQLRKRGAFLTEFVNAADGVDTKKLMDESREKVAQLIDLYEEATTSGFLDMDMGKFSGVGTDTVSTIGSPVGMH</sequence>
<dbReference type="GO" id="GO:0005874">
    <property type="term" value="C:microtubule"/>
    <property type="evidence" value="ECO:0007669"/>
    <property type="project" value="UniProtKB-KW"/>
</dbReference>
<dbReference type="AlphaFoldDB" id="A0AAD4MX27"/>
<keyword evidence="7" id="KW-0206">Cytoskeleton</keyword>
<dbReference type="PRINTS" id="PR01161">
    <property type="entry name" value="TUBULIN"/>
</dbReference>
<dbReference type="SUPFAM" id="SSF55307">
    <property type="entry name" value="Tubulin C-terminal domain-like"/>
    <property type="match status" value="1"/>
</dbReference>
<comment type="subcellular location">
    <subcellularLocation>
        <location evidence="1">Cytoplasm</location>
        <location evidence="1">Cytoskeleton</location>
        <location evidence="1">Microtubule organizing center</location>
    </subcellularLocation>
</comment>
<evidence type="ECO:0000313" key="9">
    <source>
        <dbReference type="EMBL" id="KAI1708082.1"/>
    </source>
</evidence>
<dbReference type="Proteomes" id="UP001201812">
    <property type="component" value="Unassembled WGS sequence"/>
</dbReference>
<feature type="domain" description="Tubulin/FtsZ GTPase" evidence="8">
    <location>
        <begin position="48"/>
        <end position="244"/>
    </location>
</feature>
<dbReference type="GO" id="GO:0031122">
    <property type="term" value="P:cytoplasmic microtubule organization"/>
    <property type="evidence" value="ECO:0007669"/>
    <property type="project" value="InterPro"/>
</dbReference>
<proteinExistence type="inferred from homology"/>
<dbReference type="PRINTS" id="PR01164">
    <property type="entry name" value="GAMMATUBULIN"/>
</dbReference>
<dbReference type="InterPro" id="IPR023123">
    <property type="entry name" value="Tubulin_C"/>
</dbReference>
<dbReference type="InterPro" id="IPR018316">
    <property type="entry name" value="Tubulin/FtsZ_2-layer-sand-dom"/>
</dbReference>
<dbReference type="InterPro" id="IPR003008">
    <property type="entry name" value="Tubulin_FtsZ_GTPase"/>
</dbReference>
<evidence type="ECO:0000313" key="10">
    <source>
        <dbReference type="Proteomes" id="UP001201812"/>
    </source>
</evidence>
<dbReference type="InterPro" id="IPR008280">
    <property type="entry name" value="Tub_FtsZ_C"/>
</dbReference>
<dbReference type="InterPro" id="IPR036525">
    <property type="entry name" value="Tubulin/FtsZ_GTPase_sf"/>
</dbReference>
<dbReference type="GO" id="GO:0000930">
    <property type="term" value="C:gamma-tubulin complex"/>
    <property type="evidence" value="ECO:0007669"/>
    <property type="project" value="InterPro"/>
</dbReference>
<dbReference type="SMART" id="SM00864">
    <property type="entry name" value="Tubulin"/>
    <property type="match status" value="1"/>
</dbReference>
<evidence type="ECO:0000256" key="5">
    <source>
        <dbReference type="ARBA" id="ARBA00022741"/>
    </source>
</evidence>
<evidence type="ECO:0000256" key="7">
    <source>
        <dbReference type="ARBA" id="ARBA00023212"/>
    </source>
</evidence>
<evidence type="ECO:0000259" key="8">
    <source>
        <dbReference type="SMART" id="SM00864"/>
    </source>
</evidence>